<name>A0A4Z0M6R9_9GAMM</name>
<evidence type="ECO:0008006" key="4">
    <source>
        <dbReference type="Google" id="ProtNLM"/>
    </source>
</evidence>
<protein>
    <recommendedName>
        <fullName evidence="4">DUF2834 domain-containing protein</fullName>
    </recommendedName>
</protein>
<gene>
    <name evidence="2" type="ORF">E4634_03605</name>
</gene>
<reference evidence="2 3" key="1">
    <citation type="submission" date="2019-04" db="EMBL/GenBank/DDBJ databases">
        <title>Taxonomy of novel Haliea sp. from mangrove soil of West Coast of India.</title>
        <authorList>
            <person name="Verma A."/>
            <person name="Kumar P."/>
            <person name="Krishnamurthi S."/>
        </authorList>
    </citation>
    <scope>NUCLEOTIDE SEQUENCE [LARGE SCALE GENOMIC DNA]</scope>
    <source>
        <strain evidence="2 3">SAOS-164</strain>
    </source>
</reference>
<dbReference type="AlphaFoldDB" id="A0A4Z0M6R9"/>
<keyword evidence="1" id="KW-1133">Transmembrane helix</keyword>
<dbReference type="RefSeq" id="WP_135441247.1">
    <property type="nucleotide sequence ID" value="NZ_SRLE01000004.1"/>
</dbReference>
<comment type="caution">
    <text evidence="2">The sequence shown here is derived from an EMBL/GenBank/DDBJ whole genome shotgun (WGS) entry which is preliminary data.</text>
</comment>
<evidence type="ECO:0000256" key="1">
    <source>
        <dbReference type="SAM" id="Phobius"/>
    </source>
</evidence>
<dbReference type="EMBL" id="SRLE01000004">
    <property type="protein sequence ID" value="TGD75106.1"/>
    <property type="molecule type" value="Genomic_DNA"/>
</dbReference>
<sequence length="112" mass="12124">MRLFQLGLVLAWIVVTVVTVTAFRNSGLSASVDVFSADLAAGNWRTQFNSDLLVNMALVGLWAAWRERFSTRGIVAGLCCTFGGSLFSFAYIFVLTLTSGGDARQLLLGRQA</sequence>
<proteinExistence type="predicted"/>
<dbReference type="Proteomes" id="UP000298050">
    <property type="component" value="Unassembled WGS sequence"/>
</dbReference>
<keyword evidence="1" id="KW-0812">Transmembrane</keyword>
<accession>A0A4Z0M6R9</accession>
<keyword evidence="3" id="KW-1185">Reference proteome</keyword>
<evidence type="ECO:0000313" key="2">
    <source>
        <dbReference type="EMBL" id="TGD75106.1"/>
    </source>
</evidence>
<evidence type="ECO:0000313" key="3">
    <source>
        <dbReference type="Proteomes" id="UP000298050"/>
    </source>
</evidence>
<keyword evidence="1" id="KW-0472">Membrane</keyword>
<feature type="transmembrane region" description="Helical" evidence="1">
    <location>
        <begin position="46"/>
        <end position="65"/>
    </location>
</feature>
<feature type="transmembrane region" description="Helical" evidence="1">
    <location>
        <begin position="74"/>
        <end position="94"/>
    </location>
</feature>
<dbReference type="OrthoDB" id="279522at2"/>
<organism evidence="2 3">
    <name type="scientific">Mangrovimicrobium sediminis</name>
    <dbReference type="NCBI Taxonomy" id="2562682"/>
    <lineage>
        <taxon>Bacteria</taxon>
        <taxon>Pseudomonadati</taxon>
        <taxon>Pseudomonadota</taxon>
        <taxon>Gammaproteobacteria</taxon>
        <taxon>Cellvibrionales</taxon>
        <taxon>Halieaceae</taxon>
        <taxon>Mangrovimicrobium</taxon>
    </lineage>
</organism>